<dbReference type="EMBL" id="FNVO01000019">
    <property type="protein sequence ID" value="SEG86488.1"/>
    <property type="molecule type" value="Genomic_DNA"/>
</dbReference>
<dbReference type="Proteomes" id="UP000236723">
    <property type="component" value="Unassembled WGS sequence"/>
</dbReference>
<keyword evidence="2" id="KW-1185">Reference proteome</keyword>
<name>A0A1H6DML7_9ACTN</name>
<dbReference type="RefSeq" id="WP_103942888.1">
    <property type="nucleotide sequence ID" value="NZ_FNVO01000019.1"/>
</dbReference>
<gene>
    <name evidence="1" type="ORF">SAMN04489712_11994</name>
</gene>
<reference evidence="2" key="1">
    <citation type="submission" date="2016-10" db="EMBL/GenBank/DDBJ databases">
        <authorList>
            <person name="Varghese N."/>
            <person name="Submissions S."/>
        </authorList>
    </citation>
    <scope>NUCLEOTIDE SEQUENCE [LARGE SCALE GENOMIC DNA]</scope>
    <source>
        <strain evidence="2">DSM 43163</strain>
    </source>
</reference>
<evidence type="ECO:0000313" key="2">
    <source>
        <dbReference type="Proteomes" id="UP000236723"/>
    </source>
</evidence>
<protein>
    <submittedName>
        <fullName evidence="1">Uncharacterized protein</fullName>
    </submittedName>
</protein>
<proteinExistence type="predicted"/>
<dbReference type="OrthoDB" id="1488684at2"/>
<dbReference type="AlphaFoldDB" id="A0A1H6DML7"/>
<organism evidence="1 2">
    <name type="scientific">Thermomonospora echinospora</name>
    <dbReference type="NCBI Taxonomy" id="1992"/>
    <lineage>
        <taxon>Bacteria</taxon>
        <taxon>Bacillati</taxon>
        <taxon>Actinomycetota</taxon>
        <taxon>Actinomycetes</taxon>
        <taxon>Streptosporangiales</taxon>
        <taxon>Thermomonosporaceae</taxon>
        <taxon>Thermomonospora</taxon>
    </lineage>
</organism>
<accession>A0A1H6DML7</accession>
<evidence type="ECO:0000313" key="1">
    <source>
        <dbReference type="EMBL" id="SEG86488.1"/>
    </source>
</evidence>
<sequence length="722" mass="81060">MLRLEGALDLPEAAIWGDDASDTKFYVLPKVPVLRRNGERAAFQFLKYRTPQPMENGKLGAGLVFMDIALSLTAQQQDAVRQQLARLVQTRRGPGAAPVDPAALELARPTLESAAVTVEILADSQTLVQRVNHAGRPSGFGDNVVAVSAELTQLGATVFEAAMQGQGPGGVRVVYDLTFLAKLPPVSAVGTWRATKFYSFVQEVDFEENFYTEDDFTEKISEIFHNSESREVTIDSGHLDSGDEQDRKLLDLITDTVTRQLDEAVKRNLLEAIPPESRDFSKIRDDDFENIRREVMVNKSSDVTIRFTQNMVTAVPALPQANIPSLTSQGFTWTEYATEIDTEDAFFQQFVLPVQVNAEFDKLPIFSVDVSIDYAPDPIETFTFRDTDTLHKFTKFRDGRPNKYRYRYVVNYKGHSRTMDSGWKDGEGDDLKINIDALGLWAVDVELGDLDFEQVDHAVLTLEHPTVAPGVPSPRTLRIDQETVRHPENLRVREVLLQPAQPYGGSIRYVMKDGRELVRDLHDLTANVFPVDDPFSGIKQVRVVGRGDFARRIDSIIVDFSYVDEANRYRQTPSVALTQDERFREISFPVIDENAGTFTYQATILYRDGRTADSGVRPVEGRTLQVGEQAQTLQVRIIPDLVDWERVRLVTFELHPTGGAVDEREAFTFRRGSAEVLYELAIGDARKEYTWQATYFMADGSRSDLGSDGPVDREQIVLPEAG</sequence>